<dbReference type="InterPro" id="IPR037069">
    <property type="entry name" value="AcylCoA_DH/ox_N_sf"/>
</dbReference>
<dbReference type="InterPro" id="IPR009075">
    <property type="entry name" value="AcylCo_DH/oxidase_C"/>
</dbReference>
<keyword evidence="4 5" id="KW-0274">FAD</keyword>
<dbReference type="GO" id="GO:0050660">
    <property type="term" value="F:flavin adenine dinucleotide binding"/>
    <property type="evidence" value="ECO:0007669"/>
    <property type="project" value="InterPro"/>
</dbReference>
<keyword evidence="3 5" id="KW-0285">Flavoprotein</keyword>
<evidence type="ECO:0000313" key="9">
    <source>
        <dbReference type="EMBL" id="GHP02818.1"/>
    </source>
</evidence>
<dbReference type="Gene3D" id="1.20.140.10">
    <property type="entry name" value="Butyryl-CoA Dehydrogenase, subunit A, domain 3"/>
    <property type="match status" value="1"/>
</dbReference>
<dbReference type="Proteomes" id="UP000660262">
    <property type="component" value="Unassembled WGS sequence"/>
</dbReference>
<dbReference type="InterPro" id="IPR009100">
    <property type="entry name" value="AcylCoA_DH/oxidase_NM_dom_sf"/>
</dbReference>
<dbReference type="PANTHER" id="PTHR43188">
    <property type="entry name" value="ACYL-COENZYME A OXIDASE"/>
    <property type="match status" value="1"/>
</dbReference>
<dbReference type="PANTHER" id="PTHR43188:SF1">
    <property type="entry name" value="ACYL-COA DEHYDROGENASE"/>
    <property type="match status" value="1"/>
</dbReference>
<dbReference type="Gene3D" id="1.10.540.10">
    <property type="entry name" value="Acyl-CoA dehydrogenase/oxidase, N-terminal domain"/>
    <property type="match status" value="1"/>
</dbReference>
<evidence type="ECO:0000313" key="10">
    <source>
        <dbReference type="Proteomes" id="UP000660262"/>
    </source>
</evidence>
<evidence type="ECO:0000256" key="1">
    <source>
        <dbReference type="ARBA" id="ARBA00001974"/>
    </source>
</evidence>
<keyword evidence="5" id="KW-0560">Oxidoreductase</keyword>
<evidence type="ECO:0000259" key="8">
    <source>
        <dbReference type="Pfam" id="PF02771"/>
    </source>
</evidence>
<dbReference type="EMBL" id="BNJQ01000004">
    <property type="protein sequence ID" value="GHP02818.1"/>
    <property type="molecule type" value="Genomic_DNA"/>
</dbReference>
<dbReference type="InterPro" id="IPR013786">
    <property type="entry name" value="AcylCoA_DH/ox_N"/>
</dbReference>
<dbReference type="Pfam" id="PF02771">
    <property type="entry name" value="Acyl-CoA_dh_N"/>
    <property type="match status" value="1"/>
</dbReference>
<comment type="similarity">
    <text evidence="2 5">Belongs to the acyl-CoA dehydrogenase family.</text>
</comment>
<accession>A0A830H819</accession>
<evidence type="ECO:0000256" key="5">
    <source>
        <dbReference type="RuleBase" id="RU362125"/>
    </source>
</evidence>
<dbReference type="SUPFAM" id="SSF47203">
    <property type="entry name" value="Acyl-CoA dehydrogenase C-terminal domain-like"/>
    <property type="match status" value="1"/>
</dbReference>
<reference evidence="9" key="1">
    <citation type="submission" date="2020-10" db="EMBL/GenBank/DDBJ databases">
        <title>Unveiling of a novel bifunctional photoreceptor, Dualchrome1, isolated from a cosmopolitan green alga.</title>
        <authorList>
            <person name="Suzuki S."/>
            <person name="Kawachi M."/>
        </authorList>
    </citation>
    <scope>NUCLEOTIDE SEQUENCE</scope>
    <source>
        <strain evidence="9">NIES 2893</strain>
    </source>
</reference>
<evidence type="ECO:0000256" key="4">
    <source>
        <dbReference type="ARBA" id="ARBA00022827"/>
    </source>
</evidence>
<dbReference type="Pfam" id="PF00441">
    <property type="entry name" value="Acyl-CoA_dh_1"/>
    <property type="match status" value="1"/>
</dbReference>
<dbReference type="OrthoDB" id="435240at2759"/>
<dbReference type="Pfam" id="PF02770">
    <property type="entry name" value="Acyl-CoA_dh_M"/>
    <property type="match status" value="1"/>
</dbReference>
<protein>
    <submittedName>
        <fullName evidence="9">Acyl-CoA oxidase 4</fullName>
    </submittedName>
</protein>
<name>A0A830H819_9CHLO</name>
<feature type="domain" description="Acyl-CoA dehydrogenase/oxidase C-terminal" evidence="6">
    <location>
        <begin position="345"/>
        <end position="485"/>
    </location>
</feature>
<dbReference type="InterPro" id="IPR045008">
    <property type="entry name" value="ACX4-like"/>
</dbReference>
<dbReference type="PROSITE" id="PS00072">
    <property type="entry name" value="ACYL_COA_DH_1"/>
    <property type="match status" value="1"/>
</dbReference>
<evidence type="ECO:0000259" key="6">
    <source>
        <dbReference type="Pfam" id="PF00441"/>
    </source>
</evidence>
<gene>
    <name evidence="9" type="ORF">PPROV_000157300</name>
</gene>
<dbReference type="InterPro" id="IPR046373">
    <property type="entry name" value="Acyl-CoA_Oxase/DH_mid-dom_sf"/>
</dbReference>
<dbReference type="InterPro" id="IPR036250">
    <property type="entry name" value="AcylCo_DH-like_C"/>
</dbReference>
<dbReference type="GO" id="GO:0006635">
    <property type="term" value="P:fatty acid beta-oxidation"/>
    <property type="evidence" value="ECO:0007669"/>
    <property type="project" value="InterPro"/>
</dbReference>
<dbReference type="InterPro" id="IPR006091">
    <property type="entry name" value="Acyl-CoA_Oxase/DH_mid-dom"/>
</dbReference>
<dbReference type="GO" id="GO:0005777">
    <property type="term" value="C:peroxisome"/>
    <property type="evidence" value="ECO:0007669"/>
    <property type="project" value="TreeGrafter"/>
</dbReference>
<keyword evidence="10" id="KW-1185">Reference proteome</keyword>
<evidence type="ECO:0000256" key="2">
    <source>
        <dbReference type="ARBA" id="ARBA00009347"/>
    </source>
</evidence>
<evidence type="ECO:0000259" key="7">
    <source>
        <dbReference type="Pfam" id="PF02770"/>
    </source>
</evidence>
<sequence>MPPEKTNPKNKNNGGVPTWQTLAHKRLLLGGGVNAHDSDSASASSSSLLDVPLAVGEGGGASSLGVGVGIPGASSVREDGGASASIANRLGRFPASQEGALLGGGVPGEECEWPDLLTSKECQVRARVREYCETKVFTQAAELWENAIHPKALWEGLGALGVGGGTTPSAYGGAGLSLVGAGLVNMELARVDGSLSAIYMIAGCLVTNTIVKLGSEAQKKKYLTQLCAHRTVGSWALTEAEAGSDASGLRTLATPLGGGLWQLDGRKRWIGNAPVASVIIIWARHAETGNTLAFAVEPGSTAGVSVKTMRGKVGLRAIQNGEIFLDGATVKEEARLPGVKSFADAAGVLAQSRVMVTWQPVGLAQGLYDVCLRHVKERMQFGVPLAASQVVQHKLMLMRANCNAMALYAWRLTRRFEQGEASGPDATLAKAWVTLRGRECASIGRELLGGDGLLAGSHVGKAFADMEAYYTYEGTFDINLLVAGRAHTGISAIRPRM</sequence>
<feature type="domain" description="Acyl-CoA dehydrogenase/oxidase N-terminal" evidence="8">
    <location>
        <begin position="120"/>
        <end position="228"/>
    </location>
</feature>
<comment type="cofactor">
    <cofactor evidence="1 5">
        <name>FAD</name>
        <dbReference type="ChEBI" id="CHEBI:57692"/>
    </cofactor>
</comment>
<evidence type="ECO:0000256" key="3">
    <source>
        <dbReference type="ARBA" id="ARBA00022630"/>
    </source>
</evidence>
<comment type="caution">
    <text evidence="9">The sequence shown here is derived from an EMBL/GenBank/DDBJ whole genome shotgun (WGS) entry which is preliminary data.</text>
</comment>
<dbReference type="SUPFAM" id="SSF56645">
    <property type="entry name" value="Acyl-CoA dehydrogenase NM domain-like"/>
    <property type="match status" value="1"/>
</dbReference>
<proteinExistence type="inferred from homology"/>
<dbReference type="AlphaFoldDB" id="A0A830H819"/>
<organism evidence="9 10">
    <name type="scientific">Pycnococcus provasolii</name>
    <dbReference type="NCBI Taxonomy" id="41880"/>
    <lineage>
        <taxon>Eukaryota</taxon>
        <taxon>Viridiplantae</taxon>
        <taxon>Chlorophyta</taxon>
        <taxon>Pseudoscourfieldiophyceae</taxon>
        <taxon>Pseudoscourfieldiales</taxon>
        <taxon>Pycnococcaceae</taxon>
        <taxon>Pycnococcus</taxon>
    </lineage>
</organism>
<feature type="domain" description="Acyl-CoA oxidase/dehydrogenase middle" evidence="7">
    <location>
        <begin position="235"/>
        <end position="326"/>
    </location>
</feature>
<dbReference type="Gene3D" id="2.40.110.10">
    <property type="entry name" value="Butyryl-CoA Dehydrogenase, subunit A, domain 2"/>
    <property type="match status" value="1"/>
</dbReference>
<dbReference type="GO" id="GO:0003995">
    <property type="term" value="F:acyl-CoA dehydrogenase activity"/>
    <property type="evidence" value="ECO:0007669"/>
    <property type="project" value="InterPro"/>
</dbReference>
<dbReference type="InterPro" id="IPR006089">
    <property type="entry name" value="Acyl-CoA_DH_CS"/>
</dbReference>